<dbReference type="EMBL" id="MFAK01000020">
    <property type="protein sequence ID" value="OGD74953.1"/>
    <property type="molecule type" value="Genomic_DNA"/>
</dbReference>
<protein>
    <submittedName>
        <fullName evidence="1">Uncharacterized protein</fullName>
    </submittedName>
</protein>
<evidence type="ECO:0000313" key="2">
    <source>
        <dbReference type="Proteomes" id="UP000176191"/>
    </source>
</evidence>
<reference evidence="1 2" key="1">
    <citation type="journal article" date="2016" name="Nat. Commun.">
        <title>Thousands of microbial genomes shed light on interconnected biogeochemical processes in an aquifer system.</title>
        <authorList>
            <person name="Anantharaman K."/>
            <person name="Brown C.T."/>
            <person name="Hug L.A."/>
            <person name="Sharon I."/>
            <person name="Castelle C.J."/>
            <person name="Probst A.J."/>
            <person name="Thomas B.C."/>
            <person name="Singh A."/>
            <person name="Wilkins M.J."/>
            <person name="Karaoz U."/>
            <person name="Brodie E.L."/>
            <person name="Williams K.H."/>
            <person name="Hubbard S.S."/>
            <person name="Banfield J.F."/>
        </authorList>
    </citation>
    <scope>NUCLEOTIDE SEQUENCE [LARGE SCALE GENOMIC DNA]</scope>
</reference>
<name>A0A1F5F5M5_9BACT</name>
<evidence type="ECO:0000313" key="1">
    <source>
        <dbReference type="EMBL" id="OGD74953.1"/>
    </source>
</evidence>
<organism evidence="1 2">
    <name type="scientific">Candidatus Collierbacteria bacterium RIFOXYA2_FULL_46_10</name>
    <dbReference type="NCBI Taxonomy" id="1817726"/>
    <lineage>
        <taxon>Bacteria</taxon>
        <taxon>Candidatus Collieribacteriota</taxon>
    </lineage>
</organism>
<dbReference type="AlphaFoldDB" id="A0A1F5F5M5"/>
<sequence length="406" mass="46718">MTTKKEHPSETIAGSVESFIPTLLPYKQELGINLKIRPLSHRILEKLVPEYKFKLGQGLVEPAKPKALDIIKNSLEEQLPIPLIVNIGTSKWFNGTNPDRNIAGFSELLMFEQLSHLSHRVESVYPRGVTWTILAEDLTNEWLYSRINPLEDVKRNNQVYLESLNNMLQTVIPYLNLQVEMIRESDILQQPGSEISQYHDLLDQNQQLFREYFEAVIPQEAQFLLQLGPNNLDQETWEKYVSNYLSCLTVYQQLLSSGWNGGVHPYQREYYSRQFEKSGGDQAKNLEYISAYFGSVLARREFKFVQRAAKGKKTIKVAFLRYPKGTNNKEKTAITVSQHPLYGHGASHQRISPWAAITNLEYDSRQQVSLRVRPIREQDKDPELNMEINYAGVSVPVNIFSADIID</sequence>
<proteinExistence type="predicted"/>
<gene>
    <name evidence="1" type="ORF">A2228_02545</name>
</gene>
<accession>A0A1F5F5M5</accession>
<dbReference type="Proteomes" id="UP000176191">
    <property type="component" value="Unassembled WGS sequence"/>
</dbReference>
<comment type="caution">
    <text evidence="1">The sequence shown here is derived from an EMBL/GenBank/DDBJ whole genome shotgun (WGS) entry which is preliminary data.</text>
</comment>